<dbReference type="Gene3D" id="3.40.50.1240">
    <property type="entry name" value="Phosphoglycerate mutase-like"/>
    <property type="match status" value="1"/>
</dbReference>
<dbReference type="InterPro" id="IPR001345">
    <property type="entry name" value="PG/BPGM_mutase_AS"/>
</dbReference>
<dbReference type="Proteomes" id="UP000095255">
    <property type="component" value="Unassembled WGS sequence"/>
</dbReference>
<feature type="binding site" evidence="2">
    <location>
        <position position="62"/>
    </location>
    <ligand>
        <name>substrate</name>
    </ligand>
</feature>
<organism evidence="3 4">
    <name type="scientific">Desulfuribacillus stibiiarsenatis</name>
    <dbReference type="NCBI Taxonomy" id="1390249"/>
    <lineage>
        <taxon>Bacteria</taxon>
        <taxon>Bacillati</taxon>
        <taxon>Bacillota</taxon>
        <taxon>Desulfuribacillia</taxon>
        <taxon>Desulfuribacillales</taxon>
        <taxon>Desulfuribacillaceae</taxon>
        <taxon>Desulfuribacillus</taxon>
    </lineage>
</organism>
<feature type="active site" description="Tele-phosphohistidine intermediate" evidence="1">
    <location>
        <position position="8"/>
    </location>
</feature>
<protein>
    <recommendedName>
        <fullName evidence="5">Alpha-ribazole phosphatase</fullName>
    </recommendedName>
</protein>
<evidence type="ECO:0000313" key="4">
    <source>
        <dbReference type="Proteomes" id="UP000095255"/>
    </source>
</evidence>
<evidence type="ECO:0000256" key="1">
    <source>
        <dbReference type="PIRSR" id="PIRSR613078-1"/>
    </source>
</evidence>
<comment type="caution">
    <text evidence="3">The sequence shown here is derived from an EMBL/GenBank/DDBJ whole genome shotgun (WGS) entry which is preliminary data.</text>
</comment>
<feature type="binding site" evidence="2">
    <location>
        <begin position="7"/>
        <end position="14"/>
    </location>
    <ligand>
        <name>substrate</name>
    </ligand>
</feature>
<dbReference type="InterPro" id="IPR050275">
    <property type="entry name" value="PGM_Phosphatase"/>
</dbReference>
<reference evidence="3 4" key="1">
    <citation type="submission" date="2016-09" db="EMBL/GenBank/DDBJ databases">
        <title>Desulfuribacillus arsenicus sp. nov., an obligately anaerobic, dissimilatory arsenic- and antimonate-reducing bacterium isolated from anoxic sediments.</title>
        <authorList>
            <person name="Abin C.A."/>
            <person name="Hollibaugh J.T."/>
        </authorList>
    </citation>
    <scope>NUCLEOTIDE SEQUENCE [LARGE SCALE GENOMIC DNA]</scope>
    <source>
        <strain evidence="3 4">MLFW-2</strain>
    </source>
</reference>
<feature type="active site" description="Proton donor/acceptor" evidence="1">
    <location>
        <position position="88"/>
    </location>
</feature>
<dbReference type="PANTHER" id="PTHR48100">
    <property type="entry name" value="BROAD-SPECIFICITY PHOSPHATASE YOR283W-RELATED"/>
    <property type="match status" value="1"/>
</dbReference>
<dbReference type="PANTHER" id="PTHR48100:SF59">
    <property type="entry name" value="ADENOSYLCOBALAMIN_ALPHA-RIBAZOLE PHOSPHATASE"/>
    <property type="match status" value="1"/>
</dbReference>
<dbReference type="GO" id="GO:0005737">
    <property type="term" value="C:cytoplasm"/>
    <property type="evidence" value="ECO:0007669"/>
    <property type="project" value="TreeGrafter"/>
</dbReference>
<dbReference type="CDD" id="cd07067">
    <property type="entry name" value="HP_PGM_like"/>
    <property type="match status" value="1"/>
</dbReference>
<dbReference type="OrthoDB" id="9783269at2"/>
<accession>A0A1E5L3P1</accession>
<dbReference type="InterPro" id="IPR013078">
    <property type="entry name" value="His_Pase_superF_clade-1"/>
</dbReference>
<name>A0A1E5L3P1_9FIRM</name>
<dbReference type="PROSITE" id="PS00175">
    <property type="entry name" value="PG_MUTASE"/>
    <property type="match status" value="1"/>
</dbReference>
<evidence type="ECO:0008006" key="5">
    <source>
        <dbReference type="Google" id="ProtNLM"/>
    </source>
</evidence>
<dbReference type="Pfam" id="PF00300">
    <property type="entry name" value="His_Phos_1"/>
    <property type="match status" value="1"/>
</dbReference>
<dbReference type="RefSeq" id="WP_069702867.1">
    <property type="nucleotide sequence ID" value="NZ_MJAT01000036.1"/>
</dbReference>
<keyword evidence="4" id="KW-1185">Reference proteome</keyword>
<proteinExistence type="predicted"/>
<dbReference type="InterPro" id="IPR029033">
    <property type="entry name" value="His_PPase_superfam"/>
</dbReference>
<sequence length="197" mass="22839">MRVVMVRHGETDWNLHRKYLGHTDVPLNQKGYFETAEICENLLSDLAPLNGNILIASSDLQRCLYLAKRVQERLHVKTDIIVNKSFREIDFGDWEGLTFDEIQDKYPKQAALFLKQPNQLLFNGENLEQFSDRIVNGIQNIYNDVKDIHNINTLLIITHGGVIRVLKSLIHKGTPSDYWQYSANHGEVFCFEYPYVS</sequence>
<dbReference type="SUPFAM" id="SSF53254">
    <property type="entry name" value="Phosphoglycerate mutase-like"/>
    <property type="match status" value="1"/>
</dbReference>
<dbReference type="SMART" id="SM00855">
    <property type="entry name" value="PGAM"/>
    <property type="match status" value="1"/>
</dbReference>
<dbReference type="EMBL" id="MJAT01000036">
    <property type="protein sequence ID" value="OEH84768.1"/>
    <property type="molecule type" value="Genomic_DNA"/>
</dbReference>
<dbReference type="PIRSF" id="PIRSF000709">
    <property type="entry name" value="6PFK_2-Ptase"/>
    <property type="match status" value="1"/>
</dbReference>
<evidence type="ECO:0000313" key="3">
    <source>
        <dbReference type="EMBL" id="OEH84768.1"/>
    </source>
</evidence>
<dbReference type="GO" id="GO:0016791">
    <property type="term" value="F:phosphatase activity"/>
    <property type="evidence" value="ECO:0007669"/>
    <property type="project" value="TreeGrafter"/>
</dbReference>
<evidence type="ECO:0000256" key="2">
    <source>
        <dbReference type="PIRSR" id="PIRSR613078-2"/>
    </source>
</evidence>
<gene>
    <name evidence="3" type="ORF">BHU72_08010</name>
</gene>
<dbReference type="AlphaFoldDB" id="A0A1E5L3P1"/>
<dbReference type="STRING" id="1390249.BHU72_08010"/>